<feature type="region of interest" description="Disordered" evidence="1">
    <location>
        <begin position="1"/>
        <end position="21"/>
    </location>
</feature>
<proteinExistence type="predicted"/>
<feature type="compositionally biased region" description="Polar residues" evidence="1">
    <location>
        <begin position="8"/>
        <end position="17"/>
    </location>
</feature>
<keyword evidence="3" id="KW-1185">Reference proteome</keyword>
<accession>A0AAW1Z4W2</accession>
<name>A0AAW1Z4W2_CULAL</name>
<sequence>MRDHDPVKTQNMLTERQTTGERELKRSLITQICSVLHSGTNAAVHHSPENQGAGVPRPNKGLVRKNRKELVRNTLYLTPRTRQHRPSETKVYKAPRKYA</sequence>
<dbReference type="AlphaFoldDB" id="A0AAW1Z4W2"/>
<evidence type="ECO:0000256" key="1">
    <source>
        <dbReference type="SAM" id="MobiDB-lite"/>
    </source>
</evidence>
<dbReference type="Proteomes" id="UP001479290">
    <property type="component" value="Unassembled WGS sequence"/>
</dbReference>
<evidence type="ECO:0000313" key="2">
    <source>
        <dbReference type="EMBL" id="KAK9955087.1"/>
    </source>
</evidence>
<organism evidence="2 3">
    <name type="scientific">Culter alburnus</name>
    <name type="common">Topmouth culter</name>
    <dbReference type="NCBI Taxonomy" id="194366"/>
    <lineage>
        <taxon>Eukaryota</taxon>
        <taxon>Metazoa</taxon>
        <taxon>Chordata</taxon>
        <taxon>Craniata</taxon>
        <taxon>Vertebrata</taxon>
        <taxon>Euteleostomi</taxon>
        <taxon>Actinopterygii</taxon>
        <taxon>Neopterygii</taxon>
        <taxon>Teleostei</taxon>
        <taxon>Ostariophysi</taxon>
        <taxon>Cypriniformes</taxon>
        <taxon>Xenocyprididae</taxon>
        <taxon>Xenocypridinae</taxon>
        <taxon>Culter</taxon>
    </lineage>
</organism>
<dbReference type="EMBL" id="JAWDJR010000021">
    <property type="protein sequence ID" value="KAK9955087.1"/>
    <property type="molecule type" value="Genomic_DNA"/>
</dbReference>
<feature type="region of interest" description="Disordered" evidence="1">
    <location>
        <begin position="79"/>
        <end position="99"/>
    </location>
</feature>
<gene>
    <name evidence="2" type="ORF">ABG768_014991</name>
</gene>
<comment type="caution">
    <text evidence="2">The sequence shown here is derived from an EMBL/GenBank/DDBJ whole genome shotgun (WGS) entry which is preliminary data.</text>
</comment>
<evidence type="ECO:0000313" key="3">
    <source>
        <dbReference type="Proteomes" id="UP001479290"/>
    </source>
</evidence>
<reference evidence="2 3" key="1">
    <citation type="submission" date="2024-05" db="EMBL/GenBank/DDBJ databases">
        <title>A high-quality chromosomal-level genome assembly of Topmouth culter (Culter alburnus).</title>
        <authorList>
            <person name="Zhao H."/>
        </authorList>
    </citation>
    <scope>NUCLEOTIDE SEQUENCE [LARGE SCALE GENOMIC DNA]</scope>
    <source>
        <strain evidence="2">CATC2023</strain>
        <tissue evidence="2">Muscle</tissue>
    </source>
</reference>
<protein>
    <submittedName>
        <fullName evidence="2">Uncharacterized protein</fullName>
    </submittedName>
</protein>
<feature type="region of interest" description="Disordered" evidence="1">
    <location>
        <begin position="41"/>
        <end position="64"/>
    </location>
</feature>